<evidence type="ECO:0000313" key="4">
    <source>
        <dbReference type="EMBL" id="RYR12008.1"/>
    </source>
</evidence>
<dbReference type="InterPro" id="IPR013083">
    <property type="entry name" value="Znf_RING/FYVE/PHD"/>
</dbReference>
<dbReference type="PROSITE" id="PS50089">
    <property type="entry name" value="ZF_RING_2"/>
    <property type="match status" value="1"/>
</dbReference>
<keyword evidence="1" id="KW-0862">Zinc</keyword>
<dbReference type="PANTHER" id="PTHR46629">
    <property type="entry name" value="OS01G0917900 PROTEIN"/>
    <property type="match status" value="1"/>
</dbReference>
<dbReference type="CDD" id="cd16449">
    <property type="entry name" value="RING-HC"/>
    <property type="match status" value="1"/>
</dbReference>
<feature type="compositionally biased region" description="Low complexity" evidence="2">
    <location>
        <begin position="71"/>
        <end position="83"/>
    </location>
</feature>
<dbReference type="Proteomes" id="UP000289738">
    <property type="component" value="Chromosome B04"/>
</dbReference>
<dbReference type="EMBL" id="SDMP01000014">
    <property type="protein sequence ID" value="RYR12008.1"/>
    <property type="molecule type" value="Genomic_DNA"/>
</dbReference>
<accession>A0A444ZD21</accession>
<dbReference type="AlphaFoldDB" id="A0A444ZD21"/>
<sequence>MSQLGDILQTEPRTILGLLTEQMDAAADGPPRTRTRRTFKDRLGFIGIGCCGATWRFRSESITVRHEDQEQQQQPQQQHQQHQPLLLESNQARDPNRFGPDCVSPTPASSGMNLAAALAAERQLRGPPQEAEGGERRGVPWRVSLMRLLEETDGGDAEVSSAAKTSDEDKISGSGGGGVGNDWVCCVCMGRKKGAAFIPCGHTFCRVCSRELWLNRGSCPLCNRSILEILDIF</sequence>
<dbReference type="Pfam" id="PF13920">
    <property type="entry name" value="zf-C3HC4_3"/>
    <property type="match status" value="1"/>
</dbReference>
<keyword evidence="1" id="KW-0863">Zinc-finger</keyword>
<dbReference type="GO" id="GO:0008270">
    <property type="term" value="F:zinc ion binding"/>
    <property type="evidence" value="ECO:0007669"/>
    <property type="project" value="UniProtKB-KW"/>
</dbReference>
<dbReference type="Gene3D" id="3.30.40.10">
    <property type="entry name" value="Zinc/RING finger domain, C3HC4 (zinc finger)"/>
    <property type="match status" value="1"/>
</dbReference>
<dbReference type="SMART" id="SM00184">
    <property type="entry name" value="RING"/>
    <property type="match status" value="1"/>
</dbReference>
<evidence type="ECO:0000256" key="1">
    <source>
        <dbReference type="PROSITE-ProRule" id="PRU00175"/>
    </source>
</evidence>
<dbReference type="Gramene" id="arahy.Tifrunner.gnm2.ann2.Ah14g066600.1">
    <property type="protein sequence ID" value="arahy.Tifrunner.gnm2.ann2.Ah14g066600.1-CDS-1"/>
    <property type="gene ID" value="arahy.Tifrunner.gnm2.ann2.Ah14g066600"/>
</dbReference>
<gene>
    <name evidence="4" type="ORF">Ahy_B04g069522</name>
</gene>
<dbReference type="InterPro" id="IPR001841">
    <property type="entry name" value="Znf_RING"/>
</dbReference>
<feature type="region of interest" description="Disordered" evidence="2">
    <location>
        <begin position="64"/>
        <end position="83"/>
    </location>
</feature>
<dbReference type="SUPFAM" id="SSF57850">
    <property type="entry name" value="RING/U-box"/>
    <property type="match status" value="1"/>
</dbReference>
<keyword evidence="5" id="KW-1185">Reference proteome</keyword>
<feature type="region of interest" description="Disordered" evidence="2">
    <location>
        <begin position="153"/>
        <end position="174"/>
    </location>
</feature>
<proteinExistence type="predicted"/>
<keyword evidence="1" id="KW-0479">Metal-binding</keyword>
<dbReference type="SMR" id="A0A444ZD21"/>
<name>A0A444ZD21_ARAHY</name>
<comment type="caution">
    <text evidence="4">The sequence shown here is derived from an EMBL/GenBank/DDBJ whole genome shotgun (WGS) entry which is preliminary data.</text>
</comment>
<reference evidence="4 5" key="1">
    <citation type="submission" date="2019-01" db="EMBL/GenBank/DDBJ databases">
        <title>Sequencing of cultivated peanut Arachis hypogaea provides insights into genome evolution and oil improvement.</title>
        <authorList>
            <person name="Chen X."/>
        </authorList>
    </citation>
    <scope>NUCLEOTIDE SEQUENCE [LARGE SCALE GENOMIC DNA]</scope>
    <source>
        <strain evidence="5">cv. Fuhuasheng</strain>
        <tissue evidence="4">Leaves</tissue>
    </source>
</reference>
<protein>
    <recommendedName>
        <fullName evidence="3">RING-type domain-containing protein</fullName>
    </recommendedName>
</protein>
<feature type="domain" description="RING-type" evidence="3">
    <location>
        <begin position="185"/>
        <end position="223"/>
    </location>
</feature>
<evidence type="ECO:0000313" key="5">
    <source>
        <dbReference type="Proteomes" id="UP000289738"/>
    </source>
</evidence>
<evidence type="ECO:0000259" key="3">
    <source>
        <dbReference type="PROSITE" id="PS50089"/>
    </source>
</evidence>
<feature type="region of interest" description="Disordered" evidence="2">
    <location>
        <begin position="91"/>
        <end position="110"/>
    </location>
</feature>
<dbReference type="OrthoDB" id="1711136at2759"/>
<evidence type="ECO:0000256" key="2">
    <source>
        <dbReference type="SAM" id="MobiDB-lite"/>
    </source>
</evidence>
<organism evidence="4 5">
    <name type="scientific">Arachis hypogaea</name>
    <name type="common">Peanut</name>
    <dbReference type="NCBI Taxonomy" id="3818"/>
    <lineage>
        <taxon>Eukaryota</taxon>
        <taxon>Viridiplantae</taxon>
        <taxon>Streptophyta</taxon>
        <taxon>Embryophyta</taxon>
        <taxon>Tracheophyta</taxon>
        <taxon>Spermatophyta</taxon>
        <taxon>Magnoliopsida</taxon>
        <taxon>eudicotyledons</taxon>
        <taxon>Gunneridae</taxon>
        <taxon>Pentapetalae</taxon>
        <taxon>rosids</taxon>
        <taxon>fabids</taxon>
        <taxon>Fabales</taxon>
        <taxon>Fabaceae</taxon>
        <taxon>Papilionoideae</taxon>
        <taxon>50 kb inversion clade</taxon>
        <taxon>dalbergioids sensu lato</taxon>
        <taxon>Dalbergieae</taxon>
        <taxon>Pterocarpus clade</taxon>
        <taxon>Arachis</taxon>
    </lineage>
</organism>